<dbReference type="Pfam" id="PF00665">
    <property type="entry name" value="rve"/>
    <property type="match status" value="1"/>
</dbReference>
<dbReference type="PANTHER" id="PTHR37984:SF5">
    <property type="entry name" value="PROTEIN NYNRIN-LIKE"/>
    <property type="match status" value="1"/>
</dbReference>
<dbReference type="FunFam" id="3.30.420.10:FF:000032">
    <property type="entry name" value="Retrovirus-related Pol polyprotein from transposon 297-like Protein"/>
    <property type="match status" value="1"/>
</dbReference>
<gene>
    <name evidence="2" type="ORF">RirG_249710</name>
</gene>
<protein>
    <submittedName>
        <fullName evidence="2">Gag-pol fusion protein</fullName>
    </submittedName>
</protein>
<dbReference type="HOGENOM" id="CLU_000384_6_0_1"/>
<dbReference type="EMBL" id="JEMT01029198">
    <property type="protein sequence ID" value="EXX52812.1"/>
    <property type="molecule type" value="Genomic_DNA"/>
</dbReference>
<evidence type="ECO:0000313" key="2">
    <source>
        <dbReference type="EMBL" id="EXX52812.1"/>
    </source>
</evidence>
<dbReference type="GO" id="GO:0005634">
    <property type="term" value="C:nucleus"/>
    <property type="evidence" value="ECO:0007669"/>
    <property type="project" value="UniProtKB-ARBA"/>
</dbReference>
<dbReference type="OMA" id="YPNNWDD"/>
<dbReference type="Gene3D" id="1.10.340.70">
    <property type="match status" value="1"/>
</dbReference>
<dbReference type="InterPro" id="IPR041588">
    <property type="entry name" value="Integrase_H2C2"/>
</dbReference>
<dbReference type="STRING" id="1432141.A0A015I6X1"/>
<dbReference type="InterPro" id="IPR050951">
    <property type="entry name" value="Retrovirus_Pol_polyprotein"/>
</dbReference>
<sequence>MEENNYKRIINNIEKENKYELKEGILYRVKGQNKFRVIRNFEYEGLMYMMHDNELSGHFGIEATLDRIRENYWWKNMKEDVKEYVRTCWNCQMRGKPRGKNELMPVKINEPFEMIGIDIVGPLKETEKGNKYIVVAMDYFTKWPEAAPLKEATAKEVVEFIWRDIICRHGCPKKIISDRGTHFNNKMMEELVERCGINHRLSTPYRPQTNGLVERFNKTLCEGLAKLGEEDWDKHIPSVLFAYRTKKQSSTKIKPFYATYGRRAKLPLDKDENKITLADRVKILIEELPVIRRKIKENVEEAQERQKQQHDKRGIRKPKFEIGEKVLLYEAWREKQWSGKLQNKWKGPYLIHEEFGNGAYKLKELDGRILKTPQNGEWLKKFYDRGRFTPKIVIKGKEVFDKTRVRFD</sequence>
<dbReference type="GO" id="GO:0003676">
    <property type="term" value="F:nucleic acid binding"/>
    <property type="evidence" value="ECO:0007669"/>
    <property type="project" value="InterPro"/>
</dbReference>
<reference evidence="2 3" key="1">
    <citation type="submission" date="2014-02" db="EMBL/GenBank/DDBJ databases">
        <title>Single nucleus genome sequencing reveals high similarity among nuclei of an endomycorrhizal fungus.</title>
        <authorList>
            <person name="Lin K."/>
            <person name="Geurts R."/>
            <person name="Zhang Z."/>
            <person name="Limpens E."/>
            <person name="Saunders D.G."/>
            <person name="Mu D."/>
            <person name="Pang E."/>
            <person name="Cao H."/>
            <person name="Cha H."/>
            <person name="Lin T."/>
            <person name="Zhou Q."/>
            <person name="Shang Y."/>
            <person name="Li Y."/>
            <person name="Ivanov S."/>
            <person name="Sharma T."/>
            <person name="Velzen R.V."/>
            <person name="Ruijter N.D."/>
            <person name="Aanen D.K."/>
            <person name="Win J."/>
            <person name="Kamoun S."/>
            <person name="Bisseling T."/>
            <person name="Huang S."/>
        </authorList>
    </citation>
    <scope>NUCLEOTIDE SEQUENCE [LARGE SCALE GENOMIC DNA]</scope>
    <source>
        <strain evidence="3">DAOM197198w</strain>
    </source>
</reference>
<dbReference type="InterPro" id="IPR036397">
    <property type="entry name" value="RNaseH_sf"/>
</dbReference>
<dbReference type="InterPro" id="IPR012337">
    <property type="entry name" value="RNaseH-like_sf"/>
</dbReference>
<accession>A0A015I6X1</accession>
<dbReference type="Gene3D" id="3.30.420.10">
    <property type="entry name" value="Ribonuclease H-like superfamily/Ribonuclease H"/>
    <property type="match status" value="1"/>
</dbReference>
<evidence type="ECO:0000259" key="1">
    <source>
        <dbReference type="PROSITE" id="PS50994"/>
    </source>
</evidence>
<keyword evidence="3" id="KW-1185">Reference proteome</keyword>
<dbReference type="SUPFAM" id="SSF53098">
    <property type="entry name" value="Ribonuclease H-like"/>
    <property type="match status" value="1"/>
</dbReference>
<dbReference type="FunFam" id="1.10.340.70:FF:000001">
    <property type="entry name" value="Retrovirus-related Pol polyprotein from transposon gypsy-like Protein"/>
    <property type="match status" value="1"/>
</dbReference>
<dbReference type="OrthoDB" id="5592268at2759"/>
<evidence type="ECO:0000313" key="3">
    <source>
        <dbReference type="Proteomes" id="UP000022910"/>
    </source>
</evidence>
<name>A0A015I6X1_RHIIW</name>
<dbReference type="PROSITE" id="PS50994">
    <property type="entry name" value="INTEGRASE"/>
    <property type="match status" value="1"/>
</dbReference>
<comment type="caution">
    <text evidence="2">The sequence shown here is derived from an EMBL/GenBank/DDBJ whole genome shotgun (WGS) entry which is preliminary data.</text>
</comment>
<dbReference type="AlphaFoldDB" id="A0A015I6X1"/>
<dbReference type="Pfam" id="PF17921">
    <property type="entry name" value="Integrase_H2C2"/>
    <property type="match status" value="1"/>
</dbReference>
<dbReference type="PANTHER" id="PTHR37984">
    <property type="entry name" value="PROTEIN CBG26694"/>
    <property type="match status" value="1"/>
</dbReference>
<feature type="domain" description="Integrase catalytic" evidence="1">
    <location>
        <begin position="107"/>
        <end position="275"/>
    </location>
</feature>
<dbReference type="GO" id="GO:0015074">
    <property type="term" value="P:DNA integration"/>
    <property type="evidence" value="ECO:0007669"/>
    <property type="project" value="InterPro"/>
</dbReference>
<dbReference type="InterPro" id="IPR001584">
    <property type="entry name" value="Integrase_cat-core"/>
</dbReference>
<dbReference type="Proteomes" id="UP000022910">
    <property type="component" value="Unassembled WGS sequence"/>
</dbReference>
<proteinExistence type="predicted"/>
<organism evidence="2 3">
    <name type="scientific">Rhizophagus irregularis (strain DAOM 197198w)</name>
    <name type="common">Glomus intraradices</name>
    <dbReference type="NCBI Taxonomy" id="1432141"/>
    <lineage>
        <taxon>Eukaryota</taxon>
        <taxon>Fungi</taxon>
        <taxon>Fungi incertae sedis</taxon>
        <taxon>Mucoromycota</taxon>
        <taxon>Glomeromycotina</taxon>
        <taxon>Glomeromycetes</taxon>
        <taxon>Glomerales</taxon>
        <taxon>Glomeraceae</taxon>
        <taxon>Rhizophagus</taxon>
    </lineage>
</organism>